<reference evidence="4 5" key="1">
    <citation type="submission" date="2018-11" db="EMBL/GenBank/DDBJ databases">
        <title>Genomes From Bacteria Associated with the Canine Oral Cavity: a Test Case for Automated Genome-Based Taxonomic Assignment.</title>
        <authorList>
            <person name="Coil D.A."/>
            <person name="Jospin G."/>
            <person name="Darling A.E."/>
            <person name="Wallis C."/>
            <person name="Davis I.J."/>
            <person name="Harris S."/>
            <person name="Eisen J.A."/>
            <person name="Holcombe L.J."/>
            <person name="O'Flynn C."/>
        </authorList>
    </citation>
    <scope>NUCLEOTIDE SEQUENCE [LARGE SCALE GENOMIC DNA]</scope>
    <source>
        <strain evidence="4 5">OH887_COT-365</strain>
    </source>
</reference>
<keyword evidence="2" id="KW-0812">Transmembrane</keyword>
<proteinExistence type="predicted"/>
<name>A0A3P1T2B9_9ACTN</name>
<keyword evidence="2" id="KW-1133">Transmembrane helix</keyword>
<dbReference type="RefSeq" id="WP_124845786.1">
    <property type="nucleotide sequence ID" value="NZ_RQZG01000019.1"/>
</dbReference>
<comment type="caution">
    <text evidence="4">The sequence shown here is derived from an EMBL/GenBank/DDBJ whole genome shotgun (WGS) entry which is preliminary data.</text>
</comment>
<feature type="transmembrane region" description="Helical" evidence="2">
    <location>
        <begin position="64"/>
        <end position="85"/>
    </location>
</feature>
<dbReference type="InterPro" id="IPR018929">
    <property type="entry name" value="DUF2510"/>
</dbReference>
<feature type="region of interest" description="Disordered" evidence="1">
    <location>
        <begin position="92"/>
        <end position="118"/>
    </location>
</feature>
<evidence type="ECO:0000256" key="2">
    <source>
        <dbReference type="SAM" id="Phobius"/>
    </source>
</evidence>
<dbReference type="Pfam" id="PF10708">
    <property type="entry name" value="DUF2510"/>
    <property type="match status" value="1"/>
</dbReference>
<evidence type="ECO:0000313" key="4">
    <source>
        <dbReference type="EMBL" id="RRD03509.1"/>
    </source>
</evidence>
<gene>
    <name evidence="4" type="ORF">EII34_13995</name>
</gene>
<dbReference type="EMBL" id="RQZG01000019">
    <property type="protein sequence ID" value="RRD03509.1"/>
    <property type="molecule type" value="Genomic_DNA"/>
</dbReference>
<evidence type="ECO:0000313" key="5">
    <source>
        <dbReference type="Proteomes" id="UP000280819"/>
    </source>
</evidence>
<evidence type="ECO:0000259" key="3">
    <source>
        <dbReference type="Pfam" id="PF10708"/>
    </source>
</evidence>
<feature type="region of interest" description="Disordered" evidence="1">
    <location>
        <begin position="1"/>
        <end position="54"/>
    </location>
</feature>
<protein>
    <submittedName>
        <fullName evidence="4">DUF2510 domain-containing protein</fullName>
    </submittedName>
</protein>
<dbReference type="AlphaFoldDB" id="A0A3P1T2B9"/>
<evidence type="ECO:0000256" key="1">
    <source>
        <dbReference type="SAM" id="MobiDB-lite"/>
    </source>
</evidence>
<feature type="domain" description="DUF2510" evidence="3">
    <location>
        <begin position="4"/>
        <end position="35"/>
    </location>
</feature>
<feature type="compositionally biased region" description="Polar residues" evidence="1">
    <location>
        <begin position="17"/>
        <end position="30"/>
    </location>
</feature>
<sequence>MSAPGWYPDPQDPHQQRFWNGSQWTGQTHPTSPPSSPVVEPDLEQFTPQPLPAGTSAVRNNAPLVWLAVTVAFVLALSAGWWVLLGRHSTTAPAPHPPGTPTGITTTAAPAPSTGSLPPGVDASLAADATVEIGDVLEEERSCPLTSPSARGELDGDGMLAAAGVRMPLPDGFEARMVPYGFMHESNSATKQYESRWMSSVTLGSLRVEEGFVSPGQSVIRVARCILGDRALYPKGTTGTVISLDGVSGTAGTWLQLEVPVTGVEGVDHDDLAIGTIILDDRMVVVVVVAAGHDPDAATAMWSAINQLEFS</sequence>
<organism evidence="4 5">
    <name type="scientific">Arachnia propionica</name>
    <dbReference type="NCBI Taxonomy" id="1750"/>
    <lineage>
        <taxon>Bacteria</taxon>
        <taxon>Bacillati</taxon>
        <taxon>Actinomycetota</taxon>
        <taxon>Actinomycetes</taxon>
        <taxon>Propionibacteriales</taxon>
        <taxon>Propionibacteriaceae</taxon>
        <taxon>Arachnia</taxon>
    </lineage>
</organism>
<feature type="compositionally biased region" description="Low complexity" evidence="1">
    <location>
        <begin position="101"/>
        <end position="118"/>
    </location>
</feature>
<accession>A0A3P1T2B9</accession>
<keyword evidence="2" id="KW-0472">Membrane</keyword>
<dbReference type="Proteomes" id="UP000280819">
    <property type="component" value="Unassembled WGS sequence"/>
</dbReference>
<dbReference type="OrthoDB" id="5065474at2"/>